<feature type="compositionally biased region" description="Polar residues" evidence="1">
    <location>
        <begin position="492"/>
        <end position="509"/>
    </location>
</feature>
<feature type="transmembrane region" description="Helical" evidence="2">
    <location>
        <begin position="236"/>
        <end position="260"/>
    </location>
</feature>
<name>A0AAN7BDX6_9PEZI</name>
<organism evidence="3 4">
    <name type="scientific">Rhypophila decipiens</name>
    <dbReference type="NCBI Taxonomy" id="261697"/>
    <lineage>
        <taxon>Eukaryota</taxon>
        <taxon>Fungi</taxon>
        <taxon>Dikarya</taxon>
        <taxon>Ascomycota</taxon>
        <taxon>Pezizomycotina</taxon>
        <taxon>Sordariomycetes</taxon>
        <taxon>Sordariomycetidae</taxon>
        <taxon>Sordariales</taxon>
        <taxon>Naviculisporaceae</taxon>
        <taxon>Rhypophila</taxon>
    </lineage>
</organism>
<feature type="compositionally biased region" description="Polar residues" evidence="1">
    <location>
        <begin position="468"/>
        <end position="480"/>
    </location>
</feature>
<feature type="region of interest" description="Disordered" evidence="1">
    <location>
        <begin position="467"/>
        <end position="553"/>
    </location>
</feature>
<reference evidence="3" key="1">
    <citation type="journal article" date="2023" name="Mol. Phylogenet. Evol.">
        <title>Genome-scale phylogeny and comparative genomics of the fungal order Sordariales.</title>
        <authorList>
            <person name="Hensen N."/>
            <person name="Bonometti L."/>
            <person name="Westerberg I."/>
            <person name="Brannstrom I.O."/>
            <person name="Guillou S."/>
            <person name="Cros-Aarteil S."/>
            <person name="Calhoun S."/>
            <person name="Haridas S."/>
            <person name="Kuo A."/>
            <person name="Mondo S."/>
            <person name="Pangilinan J."/>
            <person name="Riley R."/>
            <person name="LaButti K."/>
            <person name="Andreopoulos B."/>
            <person name="Lipzen A."/>
            <person name="Chen C."/>
            <person name="Yan M."/>
            <person name="Daum C."/>
            <person name="Ng V."/>
            <person name="Clum A."/>
            <person name="Steindorff A."/>
            <person name="Ohm R.A."/>
            <person name="Martin F."/>
            <person name="Silar P."/>
            <person name="Natvig D.O."/>
            <person name="Lalanne C."/>
            <person name="Gautier V."/>
            <person name="Ament-Velasquez S.L."/>
            <person name="Kruys A."/>
            <person name="Hutchinson M.I."/>
            <person name="Powell A.J."/>
            <person name="Barry K."/>
            <person name="Miller A.N."/>
            <person name="Grigoriev I.V."/>
            <person name="Debuchy R."/>
            <person name="Gladieux P."/>
            <person name="Hiltunen Thoren M."/>
            <person name="Johannesson H."/>
        </authorList>
    </citation>
    <scope>NUCLEOTIDE SEQUENCE</scope>
    <source>
        <strain evidence="3">PSN293</strain>
    </source>
</reference>
<comment type="caution">
    <text evidence="3">The sequence shown here is derived from an EMBL/GenBank/DDBJ whole genome shotgun (WGS) entry which is preliminary data.</text>
</comment>
<dbReference type="EMBL" id="MU858059">
    <property type="protein sequence ID" value="KAK4217480.1"/>
    <property type="molecule type" value="Genomic_DNA"/>
</dbReference>
<gene>
    <name evidence="3" type="ORF">QBC37DRAFT_46396</name>
</gene>
<evidence type="ECO:0000313" key="4">
    <source>
        <dbReference type="Proteomes" id="UP001301769"/>
    </source>
</evidence>
<feature type="compositionally biased region" description="Pro residues" evidence="1">
    <location>
        <begin position="542"/>
        <end position="553"/>
    </location>
</feature>
<evidence type="ECO:0000256" key="2">
    <source>
        <dbReference type="SAM" id="Phobius"/>
    </source>
</evidence>
<keyword evidence="4" id="KW-1185">Reference proteome</keyword>
<protein>
    <submittedName>
        <fullName evidence="3">Uncharacterized protein</fullName>
    </submittedName>
</protein>
<feature type="transmembrane region" description="Helical" evidence="2">
    <location>
        <begin position="423"/>
        <end position="444"/>
    </location>
</feature>
<feature type="compositionally biased region" description="Polar residues" evidence="1">
    <location>
        <begin position="200"/>
        <end position="211"/>
    </location>
</feature>
<proteinExistence type="predicted"/>
<feature type="transmembrane region" description="Helical" evidence="2">
    <location>
        <begin position="121"/>
        <end position="146"/>
    </location>
</feature>
<keyword evidence="2" id="KW-0472">Membrane</keyword>
<feature type="transmembrane region" description="Helical" evidence="2">
    <location>
        <begin position="298"/>
        <end position="320"/>
    </location>
</feature>
<dbReference type="AlphaFoldDB" id="A0AAN7BDX6"/>
<feature type="transmembrane region" description="Helical" evidence="2">
    <location>
        <begin position="348"/>
        <end position="372"/>
    </location>
</feature>
<accession>A0AAN7BDX6</accession>
<feature type="compositionally biased region" description="Basic and acidic residues" evidence="1">
    <location>
        <begin position="527"/>
        <end position="537"/>
    </location>
</feature>
<keyword evidence="2" id="KW-1133">Transmembrane helix</keyword>
<dbReference type="Proteomes" id="UP001301769">
    <property type="component" value="Unassembled WGS sequence"/>
</dbReference>
<feature type="transmembrane region" description="Helical" evidence="2">
    <location>
        <begin position="384"/>
        <end position="403"/>
    </location>
</feature>
<evidence type="ECO:0000256" key="1">
    <source>
        <dbReference type="SAM" id="MobiDB-lite"/>
    </source>
</evidence>
<feature type="compositionally biased region" description="Basic and acidic residues" evidence="1">
    <location>
        <begin position="481"/>
        <end position="491"/>
    </location>
</feature>
<feature type="region of interest" description="Disordered" evidence="1">
    <location>
        <begin position="200"/>
        <end position="224"/>
    </location>
</feature>
<sequence length="553" mass="61900">MDQESSNKHHIHPDLAKLTWQDFDVTKNCSWAGRLQAQIFRQQGGFEEFDGPSTYLTVMFARECSPVSLENVTSGEIVDWDIWVSNTKNINVVDLWNRTLENQTCLQSYCRRLQWEGDPDLSGIGVLVAYLIQAVLAMIFLFVYLYRDARDKRRRIKSRHKKRGLTMMAADLETNAGHRYLGAQELEDAAGDDNETLVTISDTTNPTATPNPSEPDVPPSGTGNQSTMITRFHESLVFFWLSSFYFALAMAVAAVAVTVMSQNSEHAVFFSFLGTLFSASVLSLLWPWYSRHTRHPHLAVAGLSIPYLLVLAITILWLYLKPGWGSISSFELNCFSALPSRGRAGDLVFLPIMLAVIVGAYAAAFWIARIIWREPLGAFVRVMRAFLCLASFILLWVSLGFFVQLRSEMLLFVGQGYSENEWGFGQILAVAAWIPTLVEFARIWGWDTVIGAMAPRVRKLLRLRSPDNHSTSTTISSYHGHQQEHGIELQKQKSSSRTTMVSMASTAVSTPDPAGQRERQWGQLEDGGGHNSEDMEARLLPPSSPALSPPLRG</sequence>
<feature type="transmembrane region" description="Helical" evidence="2">
    <location>
        <begin position="266"/>
        <end position="286"/>
    </location>
</feature>
<reference evidence="3" key="2">
    <citation type="submission" date="2023-05" db="EMBL/GenBank/DDBJ databases">
        <authorList>
            <consortium name="Lawrence Berkeley National Laboratory"/>
            <person name="Steindorff A."/>
            <person name="Hensen N."/>
            <person name="Bonometti L."/>
            <person name="Westerberg I."/>
            <person name="Brannstrom I.O."/>
            <person name="Guillou S."/>
            <person name="Cros-Aarteil S."/>
            <person name="Calhoun S."/>
            <person name="Haridas S."/>
            <person name="Kuo A."/>
            <person name="Mondo S."/>
            <person name="Pangilinan J."/>
            <person name="Riley R."/>
            <person name="Labutti K."/>
            <person name="Andreopoulos B."/>
            <person name="Lipzen A."/>
            <person name="Chen C."/>
            <person name="Yanf M."/>
            <person name="Daum C."/>
            <person name="Ng V."/>
            <person name="Clum A."/>
            <person name="Ohm R."/>
            <person name="Martin F."/>
            <person name="Silar P."/>
            <person name="Natvig D."/>
            <person name="Lalanne C."/>
            <person name="Gautier V."/>
            <person name="Ament-Velasquez S.L."/>
            <person name="Kruys A."/>
            <person name="Hutchinson M.I."/>
            <person name="Powell A.J."/>
            <person name="Barry K."/>
            <person name="Miller A.N."/>
            <person name="Grigoriev I.V."/>
            <person name="Debuchy R."/>
            <person name="Gladieux P."/>
            <person name="Thoren M.H."/>
            <person name="Johannesson H."/>
        </authorList>
    </citation>
    <scope>NUCLEOTIDE SEQUENCE</scope>
    <source>
        <strain evidence="3">PSN293</strain>
    </source>
</reference>
<keyword evidence="2" id="KW-0812">Transmembrane</keyword>
<evidence type="ECO:0000313" key="3">
    <source>
        <dbReference type="EMBL" id="KAK4217480.1"/>
    </source>
</evidence>